<accession>A0A4Y2AZE7</accession>
<gene>
    <name evidence="1" type="ORF">AVEN_183404_1</name>
</gene>
<dbReference type="AlphaFoldDB" id="A0A4Y2AZE7"/>
<dbReference type="EMBL" id="BGPR01081936">
    <property type="protein sequence ID" value="GBL85148.1"/>
    <property type="molecule type" value="Genomic_DNA"/>
</dbReference>
<keyword evidence="2" id="KW-1185">Reference proteome</keyword>
<reference evidence="1 2" key="1">
    <citation type="journal article" date="2019" name="Sci. Rep.">
        <title>Orb-weaving spider Araneus ventricosus genome elucidates the spidroin gene catalogue.</title>
        <authorList>
            <person name="Kono N."/>
            <person name="Nakamura H."/>
            <person name="Ohtoshi R."/>
            <person name="Moran D.A.P."/>
            <person name="Shinohara A."/>
            <person name="Yoshida Y."/>
            <person name="Fujiwara M."/>
            <person name="Mori M."/>
            <person name="Tomita M."/>
            <person name="Arakawa K."/>
        </authorList>
    </citation>
    <scope>NUCLEOTIDE SEQUENCE [LARGE SCALE GENOMIC DNA]</scope>
</reference>
<protein>
    <submittedName>
        <fullName evidence="1">Uncharacterized protein</fullName>
    </submittedName>
</protein>
<comment type="caution">
    <text evidence="1">The sequence shown here is derived from an EMBL/GenBank/DDBJ whole genome shotgun (WGS) entry which is preliminary data.</text>
</comment>
<name>A0A4Y2AZE7_ARAVE</name>
<evidence type="ECO:0000313" key="2">
    <source>
        <dbReference type="Proteomes" id="UP000499080"/>
    </source>
</evidence>
<sequence length="116" mass="13448">MYNTDLTEYKFTIAQQPAAFITTFHMTDTVMASRRQNQQQTFGILKGKEAMRTLTPTSLMYSGNSTGGHHEYVDEKPLDQQEGSRLPNEHRYGMELSYLHSDDGKYLCAWVWSETW</sequence>
<proteinExistence type="predicted"/>
<dbReference type="Proteomes" id="UP000499080">
    <property type="component" value="Unassembled WGS sequence"/>
</dbReference>
<evidence type="ECO:0000313" key="1">
    <source>
        <dbReference type="EMBL" id="GBL85148.1"/>
    </source>
</evidence>
<organism evidence="1 2">
    <name type="scientific">Araneus ventricosus</name>
    <name type="common">Orbweaver spider</name>
    <name type="synonym">Epeira ventricosa</name>
    <dbReference type="NCBI Taxonomy" id="182803"/>
    <lineage>
        <taxon>Eukaryota</taxon>
        <taxon>Metazoa</taxon>
        <taxon>Ecdysozoa</taxon>
        <taxon>Arthropoda</taxon>
        <taxon>Chelicerata</taxon>
        <taxon>Arachnida</taxon>
        <taxon>Araneae</taxon>
        <taxon>Araneomorphae</taxon>
        <taxon>Entelegynae</taxon>
        <taxon>Araneoidea</taxon>
        <taxon>Araneidae</taxon>
        <taxon>Araneus</taxon>
    </lineage>
</organism>